<dbReference type="InterPro" id="IPR025874">
    <property type="entry name" value="DZR"/>
</dbReference>
<keyword evidence="1" id="KW-1133">Transmembrane helix</keyword>
<proteinExistence type="predicted"/>
<dbReference type="AlphaFoldDB" id="A0A9D1S7I9"/>
<protein>
    <submittedName>
        <fullName evidence="3">Zinc ribbon domain-containing protein</fullName>
    </submittedName>
</protein>
<name>A0A9D1S7I9_9FIRM</name>
<evidence type="ECO:0000313" key="3">
    <source>
        <dbReference type="EMBL" id="HIU49387.1"/>
    </source>
</evidence>
<dbReference type="Proteomes" id="UP000824111">
    <property type="component" value="Unassembled WGS sequence"/>
</dbReference>
<accession>A0A9D1S7I9</accession>
<evidence type="ECO:0000256" key="1">
    <source>
        <dbReference type="SAM" id="Phobius"/>
    </source>
</evidence>
<gene>
    <name evidence="3" type="ORF">IAB04_08460</name>
</gene>
<dbReference type="EMBL" id="DVND01000213">
    <property type="protein sequence ID" value="HIU49387.1"/>
    <property type="molecule type" value="Genomic_DNA"/>
</dbReference>
<keyword evidence="1" id="KW-0812">Transmembrane</keyword>
<feature type="domain" description="DZANK-type" evidence="2">
    <location>
        <begin position="4"/>
        <end position="51"/>
    </location>
</feature>
<reference evidence="3" key="1">
    <citation type="submission" date="2020-10" db="EMBL/GenBank/DDBJ databases">
        <authorList>
            <person name="Gilroy R."/>
        </authorList>
    </citation>
    <scope>NUCLEOTIDE SEQUENCE</scope>
    <source>
        <strain evidence="3">ChiSjej4B22-9803</strain>
    </source>
</reference>
<evidence type="ECO:0000259" key="2">
    <source>
        <dbReference type="Pfam" id="PF12773"/>
    </source>
</evidence>
<sequence length="125" mass="13664">MKTCPYCGESIEDNSAQCFKCGTHLKTSAYQKICPKCKQIYRADQDYCKNCPDTLLSVYMPDAASEKGSAAWMYVVGFLFPLIGIILGIVYIARKEDALGKSLLLFSIFAPMAAGVVLGILTGLF</sequence>
<organism evidence="3 4">
    <name type="scientific">Candidatus Avimonoglobus intestinipullorum</name>
    <dbReference type="NCBI Taxonomy" id="2840699"/>
    <lineage>
        <taxon>Bacteria</taxon>
        <taxon>Bacillati</taxon>
        <taxon>Bacillota</taxon>
        <taxon>Clostridia</taxon>
        <taxon>Eubacteriales</taxon>
        <taxon>Candidatus Avimonoglobus</taxon>
    </lineage>
</organism>
<comment type="caution">
    <text evidence="3">The sequence shown here is derived from an EMBL/GenBank/DDBJ whole genome shotgun (WGS) entry which is preliminary data.</text>
</comment>
<feature type="transmembrane region" description="Helical" evidence="1">
    <location>
        <begin position="71"/>
        <end position="91"/>
    </location>
</feature>
<evidence type="ECO:0000313" key="4">
    <source>
        <dbReference type="Proteomes" id="UP000824111"/>
    </source>
</evidence>
<keyword evidence="1" id="KW-0472">Membrane</keyword>
<dbReference type="Pfam" id="PF12773">
    <property type="entry name" value="DZR"/>
    <property type="match status" value="1"/>
</dbReference>
<feature type="transmembrane region" description="Helical" evidence="1">
    <location>
        <begin position="103"/>
        <end position="124"/>
    </location>
</feature>
<reference evidence="3" key="2">
    <citation type="journal article" date="2021" name="PeerJ">
        <title>Extensive microbial diversity within the chicken gut microbiome revealed by metagenomics and culture.</title>
        <authorList>
            <person name="Gilroy R."/>
            <person name="Ravi A."/>
            <person name="Getino M."/>
            <person name="Pursley I."/>
            <person name="Horton D.L."/>
            <person name="Alikhan N.F."/>
            <person name="Baker D."/>
            <person name="Gharbi K."/>
            <person name="Hall N."/>
            <person name="Watson M."/>
            <person name="Adriaenssens E.M."/>
            <person name="Foster-Nyarko E."/>
            <person name="Jarju S."/>
            <person name="Secka A."/>
            <person name="Antonio M."/>
            <person name="Oren A."/>
            <person name="Chaudhuri R.R."/>
            <person name="La Ragione R."/>
            <person name="Hildebrand F."/>
            <person name="Pallen M.J."/>
        </authorList>
    </citation>
    <scope>NUCLEOTIDE SEQUENCE</scope>
    <source>
        <strain evidence="3">ChiSjej4B22-9803</strain>
    </source>
</reference>